<feature type="domain" description="C2H2-type" evidence="7">
    <location>
        <begin position="89"/>
        <end position="117"/>
    </location>
</feature>
<evidence type="ECO:0000256" key="6">
    <source>
        <dbReference type="SAM" id="MobiDB-lite"/>
    </source>
</evidence>
<evidence type="ECO:0000256" key="3">
    <source>
        <dbReference type="ARBA" id="ARBA00022771"/>
    </source>
</evidence>
<dbReference type="FunFam" id="3.30.160.60:FF:000100">
    <property type="entry name" value="Zinc finger 45-like"/>
    <property type="match status" value="1"/>
</dbReference>
<dbReference type="InterPro" id="IPR013087">
    <property type="entry name" value="Znf_C2H2_type"/>
</dbReference>
<dbReference type="PROSITE" id="PS00028">
    <property type="entry name" value="ZINC_FINGER_C2H2_1"/>
    <property type="match status" value="1"/>
</dbReference>
<keyword evidence="2" id="KW-0677">Repeat</keyword>
<feature type="non-terminal residue" evidence="9">
    <location>
        <position position="151"/>
    </location>
</feature>
<protein>
    <submittedName>
        <fullName evidence="9">Zinc finger protein 347-like</fullName>
    </submittedName>
</protein>
<dbReference type="Proteomes" id="UP001318040">
    <property type="component" value="Unplaced"/>
</dbReference>
<evidence type="ECO:0000313" key="9">
    <source>
        <dbReference type="RefSeq" id="XP_032800716.1"/>
    </source>
</evidence>
<accession>A0AAJ7SL80</accession>
<proteinExistence type="predicted"/>
<dbReference type="KEGG" id="pmrn:116937728"/>
<dbReference type="Pfam" id="PF00096">
    <property type="entry name" value="zf-C2H2"/>
    <property type="match status" value="1"/>
</dbReference>
<dbReference type="RefSeq" id="XP_032800716.1">
    <property type="nucleotide sequence ID" value="XM_032944825.1"/>
</dbReference>
<evidence type="ECO:0000313" key="8">
    <source>
        <dbReference type="Proteomes" id="UP001318040"/>
    </source>
</evidence>
<feature type="compositionally biased region" description="Gly residues" evidence="6">
    <location>
        <begin position="128"/>
        <end position="151"/>
    </location>
</feature>
<dbReference type="AlphaFoldDB" id="A0AAJ7SL80"/>
<dbReference type="GO" id="GO:0008270">
    <property type="term" value="F:zinc ion binding"/>
    <property type="evidence" value="ECO:0007669"/>
    <property type="project" value="UniProtKB-KW"/>
</dbReference>
<keyword evidence="1" id="KW-0479">Metal-binding</keyword>
<reference evidence="9" key="1">
    <citation type="submission" date="2025-08" db="UniProtKB">
        <authorList>
            <consortium name="RefSeq"/>
        </authorList>
    </citation>
    <scope>IDENTIFICATION</scope>
    <source>
        <tissue evidence="9">Sperm</tissue>
    </source>
</reference>
<evidence type="ECO:0000259" key="7">
    <source>
        <dbReference type="PROSITE" id="PS50157"/>
    </source>
</evidence>
<dbReference type="Gene3D" id="3.30.160.60">
    <property type="entry name" value="Classic Zinc Finger"/>
    <property type="match status" value="2"/>
</dbReference>
<dbReference type="InterPro" id="IPR036236">
    <property type="entry name" value="Znf_C2H2_sf"/>
</dbReference>
<organism evidence="8 9">
    <name type="scientific">Petromyzon marinus</name>
    <name type="common">Sea lamprey</name>
    <dbReference type="NCBI Taxonomy" id="7757"/>
    <lineage>
        <taxon>Eukaryota</taxon>
        <taxon>Metazoa</taxon>
        <taxon>Chordata</taxon>
        <taxon>Craniata</taxon>
        <taxon>Vertebrata</taxon>
        <taxon>Cyclostomata</taxon>
        <taxon>Hyperoartia</taxon>
        <taxon>Petromyzontiformes</taxon>
        <taxon>Petromyzontidae</taxon>
        <taxon>Petromyzon</taxon>
    </lineage>
</organism>
<keyword evidence="8" id="KW-1185">Reference proteome</keyword>
<feature type="region of interest" description="Disordered" evidence="6">
    <location>
        <begin position="111"/>
        <end position="151"/>
    </location>
</feature>
<keyword evidence="4" id="KW-0862">Zinc</keyword>
<keyword evidence="3 5" id="KW-0863">Zinc-finger</keyword>
<name>A0AAJ7SL80_PETMA</name>
<dbReference type="SMART" id="SM00355">
    <property type="entry name" value="ZnF_C2H2"/>
    <property type="match status" value="3"/>
</dbReference>
<dbReference type="PROSITE" id="PS50157">
    <property type="entry name" value="ZINC_FINGER_C2H2_2"/>
    <property type="match status" value="1"/>
</dbReference>
<feature type="compositionally biased region" description="Low complexity" evidence="6">
    <location>
        <begin position="116"/>
        <end position="127"/>
    </location>
</feature>
<evidence type="ECO:0000256" key="2">
    <source>
        <dbReference type="ARBA" id="ARBA00022737"/>
    </source>
</evidence>
<gene>
    <name evidence="9" type="primary">LOC116937728</name>
</gene>
<evidence type="ECO:0000256" key="5">
    <source>
        <dbReference type="PROSITE-ProRule" id="PRU00042"/>
    </source>
</evidence>
<dbReference type="SUPFAM" id="SSF57667">
    <property type="entry name" value="beta-beta-alpha zinc fingers"/>
    <property type="match status" value="1"/>
</dbReference>
<feature type="non-terminal residue" evidence="9">
    <location>
        <position position="1"/>
    </location>
</feature>
<evidence type="ECO:0000256" key="1">
    <source>
        <dbReference type="ARBA" id="ARBA00022723"/>
    </source>
</evidence>
<sequence length="151" mass="15698">VGCCCCRLLLAPPPQTCESAFATRDRLRAHMVRHEEKVQCHVCSKLLSPSYIADHMHMHKQGGPLDGLCSICSKESCKHMGWSSPEKKHPCPQCGTLFKTKSHLNRHVQHVHLGKSKSSSSSSSSVVVGGGGGGGGGGVPGGSAGGVKSGG</sequence>
<evidence type="ECO:0000256" key="4">
    <source>
        <dbReference type="ARBA" id="ARBA00022833"/>
    </source>
</evidence>